<gene>
    <name evidence="2" type="ORF">F2P81_007423</name>
</gene>
<name>A0A6A4T8K9_SCOMX</name>
<protein>
    <submittedName>
        <fullName evidence="2">Uncharacterized protein</fullName>
    </submittedName>
</protein>
<evidence type="ECO:0000256" key="1">
    <source>
        <dbReference type="SAM" id="MobiDB-lite"/>
    </source>
</evidence>
<dbReference type="EMBL" id="VEVO01000006">
    <property type="protein sequence ID" value="KAF0041525.1"/>
    <property type="molecule type" value="Genomic_DNA"/>
</dbReference>
<dbReference type="AlphaFoldDB" id="A0A6A4T8K9"/>
<feature type="region of interest" description="Disordered" evidence="1">
    <location>
        <begin position="36"/>
        <end position="100"/>
    </location>
</feature>
<sequence length="100" mass="10718">MQQLKRVYFSVGPKAVCGRGWAPGPLWLSKLPHVRHKHHNNNNVNNSGPQSRDTALRALALTPRSKLQEPGDSLWGMGDGGGVTSSGGHGNEPESDGEQP</sequence>
<accession>A0A6A4T8K9</accession>
<feature type="compositionally biased region" description="Gly residues" evidence="1">
    <location>
        <begin position="77"/>
        <end position="90"/>
    </location>
</feature>
<organism evidence="2 3">
    <name type="scientific">Scophthalmus maximus</name>
    <name type="common">Turbot</name>
    <name type="synonym">Psetta maxima</name>
    <dbReference type="NCBI Taxonomy" id="52904"/>
    <lineage>
        <taxon>Eukaryota</taxon>
        <taxon>Metazoa</taxon>
        <taxon>Chordata</taxon>
        <taxon>Craniata</taxon>
        <taxon>Vertebrata</taxon>
        <taxon>Euteleostomi</taxon>
        <taxon>Actinopterygii</taxon>
        <taxon>Neopterygii</taxon>
        <taxon>Teleostei</taxon>
        <taxon>Neoteleostei</taxon>
        <taxon>Acanthomorphata</taxon>
        <taxon>Carangaria</taxon>
        <taxon>Pleuronectiformes</taxon>
        <taxon>Pleuronectoidei</taxon>
        <taxon>Scophthalmidae</taxon>
        <taxon>Scophthalmus</taxon>
    </lineage>
</organism>
<evidence type="ECO:0000313" key="3">
    <source>
        <dbReference type="Proteomes" id="UP000438429"/>
    </source>
</evidence>
<evidence type="ECO:0000313" key="2">
    <source>
        <dbReference type="EMBL" id="KAF0041525.1"/>
    </source>
</evidence>
<comment type="caution">
    <text evidence="2">The sequence shown here is derived from an EMBL/GenBank/DDBJ whole genome shotgun (WGS) entry which is preliminary data.</text>
</comment>
<reference evidence="2 3" key="1">
    <citation type="submission" date="2019-06" db="EMBL/GenBank/DDBJ databases">
        <title>Draft genomes of female and male turbot (Scophthalmus maximus).</title>
        <authorList>
            <person name="Xu H."/>
            <person name="Xu X.-W."/>
            <person name="Shao C."/>
            <person name="Chen S."/>
        </authorList>
    </citation>
    <scope>NUCLEOTIDE SEQUENCE [LARGE SCALE GENOMIC DNA]</scope>
    <source>
        <strain evidence="2">Ysfricsl-2016a</strain>
        <tissue evidence="2">Blood</tissue>
    </source>
</reference>
<proteinExistence type="predicted"/>
<dbReference type="Proteomes" id="UP000438429">
    <property type="component" value="Unassembled WGS sequence"/>
</dbReference>